<dbReference type="InterPro" id="IPR050789">
    <property type="entry name" value="Diverse_Enzym_Activities"/>
</dbReference>
<dbReference type="InterPro" id="IPR001466">
    <property type="entry name" value="Beta-lactam-related"/>
</dbReference>
<dbReference type="OrthoDB" id="9803467at2"/>
<evidence type="ECO:0000313" key="3">
    <source>
        <dbReference type="EMBL" id="SJZ79546.1"/>
    </source>
</evidence>
<proteinExistence type="predicted"/>
<name>A0A1T4NKE6_9ENTE</name>
<protein>
    <submittedName>
        <fullName evidence="3">CubicO group peptidase, beta-lactamase class C family</fullName>
    </submittedName>
</protein>
<dbReference type="STRING" id="263852.SAMN02745116_01454"/>
<dbReference type="SUPFAM" id="SSF56601">
    <property type="entry name" value="beta-lactamase/transpeptidase-like"/>
    <property type="match status" value="1"/>
</dbReference>
<gene>
    <name evidence="3" type="ORF">SAMN02745116_01454</name>
</gene>
<keyword evidence="4" id="KW-1185">Reference proteome</keyword>
<dbReference type="Proteomes" id="UP000190328">
    <property type="component" value="Unassembled WGS sequence"/>
</dbReference>
<keyword evidence="1" id="KW-0378">Hydrolase</keyword>
<dbReference type="PANTHER" id="PTHR43283">
    <property type="entry name" value="BETA-LACTAMASE-RELATED"/>
    <property type="match status" value="1"/>
</dbReference>
<organism evidence="3 4">
    <name type="scientific">Pilibacter termitis</name>
    <dbReference type="NCBI Taxonomy" id="263852"/>
    <lineage>
        <taxon>Bacteria</taxon>
        <taxon>Bacillati</taxon>
        <taxon>Bacillota</taxon>
        <taxon>Bacilli</taxon>
        <taxon>Lactobacillales</taxon>
        <taxon>Enterococcaceae</taxon>
        <taxon>Pilibacter</taxon>
    </lineage>
</organism>
<evidence type="ECO:0000313" key="4">
    <source>
        <dbReference type="Proteomes" id="UP000190328"/>
    </source>
</evidence>
<dbReference type="EMBL" id="FUXI01000015">
    <property type="protein sequence ID" value="SJZ79546.1"/>
    <property type="molecule type" value="Genomic_DNA"/>
</dbReference>
<dbReference type="GO" id="GO:0016787">
    <property type="term" value="F:hydrolase activity"/>
    <property type="evidence" value="ECO:0007669"/>
    <property type="project" value="UniProtKB-KW"/>
</dbReference>
<dbReference type="Gene3D" id="3.40.710.10">
    <property type="entry name" value="DD-peptidase/beta-lactamase superfamily"/>
    <property type="match status" value="1"/>
</dbReference>
<dbReference type="RefSeq" id="WP_078807390.1">
    <property type="nucleotide sequence ID" value="NZ_FUXI01000015.1"/>
</dbReference>
<feature type="domain" description="Beta-lactamase-related" evidence="2">
    <location>
        <begin position="6"/>
        <end position="314"/>
    </location>
</feature>
<dbReference type="AlphaFoldDB" id="A0A1T4NKE6"/>
<dbReference type="InterPro" id="IPR012338">
    <property type="entry name" value="Beta-lactam/transpept-like"/>
</dbReference>
<dbReference type="Pfam" id="PF00144">
    <property type="entry name" value="Beta-lactamase"/>
    <property type="match status" value="1"/>
</dbReference>
<sequence length="332" mass="38285">MYERTNALIREQMQQGVFPGASWAFLDDEKEQKHVEGLAQVVPTKEILRENMLYDMASITKVVCTTSLILKLWEQGEIDLDVPFRRYYPSFLDEKVTVRHLLTHTSDINPWIENREKLSANELKEAFNFLKSGENVGEIVKYTDTGTILLGFLLENIFQMNVQSAFQQFVLDELEMNNSCFQPAPIELSVPTENHVTRGVIRGWTHDPKAFVLGESAGSAGLFSTLDDQIKFVRKVFFEQSYLKPATIEKLLHDQTPSGTLARSLGWDLRQNKQEEPVLFHTGFTGTFLLVDVRNQRAFIFLSNRVHPENHRQAYILSREELVAKYFEECEE</sequence>
<evidence type="ECO:0000259" key="2">
    <source>
        <dbReference type="Pfam" id="PF00144"/>
    </source>
</evidence>
<accession>A0A1T4NKE6</accession>
<dbReference type="PANTHER" id="PTHR43283:SF11">
    <property type="entry name" value="BETA-LACTAMASE-RELATED DOMAIN-CONTAINING PROTEIN"/>
    <property type="match status" value="1"/>
</dbReference>
<evidence type="ECO:0000256" key="1">
    <source>
        <dbReference type="ARBA" id="ARBA00022801"/>
    </source>
</evidence>
<reference evidence="4" key="1">
    <citation type="submission" date="2017-02" db="EMBL/GenBank/DDBJ databases">
        <authorList>
            <person name="Varghese N."/>
            <person name="Submissions S."/>
        </authorList>
    </citation>
    <scope>NUCLEOTIDE SEQUENCE [LARGE SCALE GENOMIC DNA]</scope>
    <source>
        <strain evidence="4">ATCC BAA-1030</strain>
    </source>
</reference>